<dbReference type="InterPro" id="IPR001915">
    <property type="entry name" value="Peptidase_M48"/>
</dbReference>
<proteinExistence type="inferred from homology"/>
<dbReference type="GO" id="GO:0004222">
    <property type="term" value="F:metalloendopeptidase activity"/>
    <property type="evidence" value="ECO:0007669"/>
    <property type="project" value="InterPro"/>
</dbReference>
<evidence type="ECO:0000256" key="6">
    <source>
        <dbReference type="RuleBase" id="RU003983"/>
    </source>
</evidence>
<feature type="signal peptide" evidence="7">
    <location>
        <begin position="1"/>
        <end position="25"/>
    </location>
</feature>
<evidence type="ECO:0000256" key="4">
    <source>
        <dbReference type="ARBA" id="ARBA00022833"/>
    </source>
</evidence>
<evidence type="ECO:0000256" key="2">
    <source>
        <dbReference type="ARBA" id="ARBA00022723"/>
    </source>
</evidence>
<comment type="similarity">
    <text evidence="6">Belongs to the peptidase M48 family.</text>
</comment>
<comment type="cofactor">
    <cofactor evidence="6">
        <name>Zn(2+)</name>
        <dbReference type="ChEBI" id="CHEBI:29105"/>
    </cofactor>
    <text evidence="6">Binds 1 zinc ion per subunit.</text>
</comment>
<keyword evidence="7" id="KW-0732">Signal</keyword>
<gene>
    <name evidence="9" type="ORF">COB13_07185</name>
</gene>
<dbReference type="EMBL" id="NVUS01000007">
    <property type="protein sequence ID" value="PCJ01637.1"/>
    <property type="molecule type" value="Genomic_DNA"/>
</dbReference>
<dbReference type="PANTHER" id="PTHR22726:SF1">
    <property type="entry name" value="METALLOENDOPEPTIDASE OMA1, MITOCHONDRIAL"/>
    <property type="match status" value="1"/>
</dbReference>
<dbReference type="GO" id="GO:0051603">
    <property type="term" value="P:proteolysis involved in protein catabolic process"/>
    <property type="evidence" value="ECO:0007669"/>
    <property type="project" value="TreeGrafter"/>
</dbReference>
<keyword evidence="5 6" id="KW-0482">Metalloprotease</keyword>
<reference key="1">
    <citation type="submission" date="2017-08" db="EMBL/GenBank/DDBJ databases">
        <title>A dynamic microbial community with high functional redundancy inhabits the cold, oxic subseafloor aquifer.</title>
        <authorList>
            <person name="Tully B.J."/>
            <person name="Wheat C.G."/>
            <person name="Glazer B.T."/>
            <person name="Huber J.A."/>
        </authorList>
    </citation>
    <scope>NUCLEOTIDE SEQUENCE [LARGE SCALE GENOMIC DNA]</scope>
</reference>
<feature type="domain" description="Peptidase M48" evidence="8">
    <location>
        <begin position="69"/>
        <end position="150"/>
    </location>
</feature>
<evidence type="ECO:0000256" key="5">
    <source>
        <dbReference type="ARBA" id="ARBA00023049"/>
    </source>
</evidence>
<evidence type="ECO:0000256" key="3">
    <source>
        <dbReference type="ARBA" id="ARBA00022801"/>
    </source>
</evidence>
<comment type="caution">
    <text evidence="9">The sequence shown here is derived from an EMBL/GenBank/DDBJ whole genome shotgun (WGS) entry which is preliminary data.</text>
</comment>
<evidence type="ECO:0000259" key="8">
    <source>
        <dbReference type="Pfam" id="PF01435"/>
    </source>
</evidence>
<sequence>MATHFKIYILIALSLALSACSQTTAPTNSVNKLSLTAEYKNIVDDNVIKAAHQKHVADNGGLDGHYSINNRLEIIVQKIVKANGLNAKKIDVVLLKSDSVNAYSLSSKSRLAYVYVTRGLTEFISNEDQLAAVVAHEIAHIALGHHLKRQKNSDSQFNQGQELEADRHSIKLLKNAGFKVGESIKLLERLDVLQAKQEFLNQADYPSNQRRIQSLYRVIAAI</sequence>
<keyword evidence="1 6" id="KW-0645">Protease</keyword>
<protein>
    <recommendedName>
        <fullName evidence="8">Peptidase M48 domain-containing protein</fullName>
    </recommendedName>
</protein>
<evidence type="ECO:0000256" key="1">
    <source>
        <dbReference type="ARBA" id="ARBA00022670"/>
    </source>
</evidence>
<keyword evidence="4 6" id="KW-0862">Zinc</keyword>
<dbReference type="AlphaFoldDB" id="A0A2A4Z3N8"/>
<feature type="chain" id="PRO_5012698107" description="Peptidase M48 domain-containing protein" evidence="7">
    <location>
        <begin position="26"/>
        <end position="222"/>
    </location>
</feature>
<dbReference type="Pfam" id="PF01435">
    <property type="entry name" value="Peptidase_M48"/>
    <property type="match status" value="1"/>
</dbReference>
<evidence type="ECO:0000313" key="9">
    <source>
        <dbReference type="EMBL" id="PCJ01637.1"/>
    </source>
</evidence>
<keyword evidence="3 6" id="KW-0378">Hydrolase</keyword>
<dbReference type="PROSITE" id="PS51257">
    <property type="entry name" value="PROKAR_LIPOPROTEIN"/>
    <property type="match status" value="1"/>
</dbReference>
<keyword evidence="2" id="KW-0479">Metal-binding</keyword>
<organism evidence="9">
    <name type="scientific">OCS116 cluster bacterium</name>
    <dbReference type="NCBI Taxonomy" id="2030921"/>
    <lineage>
        <taxon>Bacteria</taxon>
        <taxon>Pseudomonadati</taxon>
        <taxon>Pseudomonadota</taxon>
        <taxon>Alphaproteobacteria</taxon>
        <taxon>OCS116 cluster</taxon>
    </lineage>
</organism>
<dbReference type="CDD" id="cd07324">
    <property type="entry name" value="M48C_Oma1-like"/>
    <property type="match status" value="1"/>
</dbReference>
<dbReference type="Gene3D" id="3.30.2010.10">
    <property type="entry name" value="Metalloproteases ('zincins'), catalytic domain"/>
    <property type="match status" value="1"/>
</dbReference>
<dbReference type="GO" id="GO:0016020">
    <property type="term" value="C:membrane"/>
    <property type="evidence" value="ECO:0007669"/>
    <property type="project" value="TreeGrafter"/>
</dbReference>
<dbReference type="InterPro" id="IPR051156">
    <property type="entry name" value="Mito/Outer_Membr_Metalloprot"/>
</dbReference>
<name>A0A2A4Z3N8_9PROT</name>
<reference evidence="9" key="2">
    <citation type="journal article" date="2018" name="ISME J.">
        <title>A dynamic microbial community with high functional redundancy inhabits the cold, oxic subseafloor aquifer.</title>
        <authorList>
            <person name="Tully B.J."/>
            <person name="Wheat C.G."/>
            <person name="Glazer B.T."/>
            <person name="Huber J.A."/>
        </authorList>
    </citation>
    <scope>NUCLEOTIDE SEQUENCE</scope>
    <source>
        <strain evidence="9">NORP83</strain>
    </source>
</reference>
<evidence type="ECO:0000256" key="7">
    <source>
        <dbReference type="SAM" id="SignalP"/>
    </source>
</evidence>
<dbReference type="PANTHER" id="PTHR22726">
    <property type="entry name" value="METALLOENDOPEPTIDASE OMA1"/>
    <property type="match status" value="1"/>
</dbReference>
<dbReference type="GO" id="GO:0046872">
    <property type="term" value="F:metal ion binding"/>
    <property type="evidence" value="ECO:0007669"/>
    <property type="project" value="UniProtKB-KW"/>
</dbReference>
<accession>A0A2A4Z3N8</accession>